<name>A0A9D1E0Z2_9BACT</name>
<protein>
    <submittedName>
        <fullName evidence="2">Uncharacterized protein</fullName>
    </submittedName>
</protein>
<sequence length="407" mass="46208">MTKFLKILGKILASILLAAVLALAIFSVSPIYRFEGPVPFSGDRIYNPYADLDTSIGWKRACLHTHTRVDKGINECPYYPDVVYSDYMSYGYDILGFTNHQALTPHPIDPSLYIAGYEHGYNLFKFHINAYGVEKVEKFDHFLPVLLSQKQFMIDRLAADGDFVQFNHPNRTLTINRRVMEHLSGYRLIEGDAGFGEKDHGRGTSLNHWDEALSAGRYAHNNINDDNHNSKAHASIARRCSWINTPTPYWEDIREELLKGNFYTTRVPDFGAGDTAVKHAENLRLPRIKDIGLRGDTVYMRLSAPASAIRVISQNGTIVDSTFNSSAIQYVMTPEDPYVRMTAWYENGTTVYTNAFARYSEGDSPYREFAHPVRWGMTILWNLLLLAVAAGCVYCYRLMFTSRAPLP</sequence>
<dbReference type="SUPFAM" id="SSF89550">
    <property type="entry name" value="PHP domain-like"/>
    <property type="match status" value="1"/>
</dbReference>
<organism evidence="2 3">
    <name type="scientific">Candidatus Coprenecus avistercoris</name>
    <dbReference type="NCBI Taxonomy" id="2840730"/>
    <lineage>
        <taxon>Bacteria</taxon>
        <taxon>Pseudomonadati</taxon>
        <taxon>Bacteroidota</taxon>
        <taxon>Bacteroidia</taxon>
        <taxon>Bacteroidales</taxon>
        <taxon>Rikenellaceae</taxon>
        <taxon>Rikenellaceae incertae sedis</taxon>
        <taxon>Candidatus Coprenecus</taxon>
    </lineage>
</organism>
<reference evidence="2" key="1">
    <citation type="submission" date="2020-10" db="EMBL/GenBank/DDBJ databases">
        <authorList>
            <person name="Gilroy R."/>
        </authorList>
    </citation>
    <scope>NUCLEOTIDE SEQUENCE</scope>
    <source>
        <strain evidence="2">ChiHjej13B12-12457</strain>
    </source>
</reference>
<proteinExistence type="predicted"/>
<dbReference type="EMBL" id="DVHI01000035">
    <property type="protein sequence ID" value="HIR62446.1"/>
    <property type="molecule type" value="Genomic_DNA"/>
</dbReference>
<feature type="transmembrane region" description="Helical" evidence="1">
    <location>
        <begin position="375"/>
        <end position="396"/>
    </location>
</feature>
<evidence type="ECO:0000256" key="1">
    <source>
        <dbReference type="SAM" id="Phobius"/>
    </source>
</evidence>
<keyword evidence="1" id="KW-0472">Membrane</keyword>
<keyword evidence="1" id="KW-0812">Transmembrane</keyword>
<reference evidence="2" key="2">
    <citation type="journal article" date="2021" name="PeerJ">
        <title>Extensive microbial diversity within the chicken gut microbiome revealed by metagenomics and culture.</title>
        <authorList>
            <person name="Gilroy R."/>
            <person name="Ravi A."/>
            <person name="Getino M."/>
            <person name="Pursley I."/>
            <person name="Horton D.L."/>
            <person name="Alikhan N.F."/>
            <person name="Baker D."/>
            <person name="Gharbi K."/>
            <person name="Hall N."/>
            <person name="Watson M."/>
            <person name="Adriaenssens E.M."/>
            <person name="Foster-Nyarko E."/>
            <person name="Jarju S."/>
            <person name="Secka A."/>
            <person name="Antonio M."/>
            <person name="Oren A."/>
            <person name="Chaudhuri R.R."/>
            <person name="La Ragione R."/>
            <person name="Hildebrand F."/>
            <person name="Pallen M.J."/>
        </authorList>
    </citation>
    <scope>NUCLEOTIDE SEQUENCE</scope>
    <source>
        <strain evidence="2">ChiHjej13B12-12457</strain>
    </source>
</reference>
<evidence type="ECO:0000313" key="3">
    <source>
        <dbReference type="Proteomes" id="UP000886744"/>
    </source>
</evidence>
<accession>A0A9D1E0Z2</accession>
<dbReference type="AlphaFoldDB" id="A0A9D1E0Z2"/>
<dbReference type="Proteomes" id="UP000886744">
    <property type="component" value="Unassembled WGS sequence"/>
</dbReference>
<keyword evidence="1" id="KW-1133">Transmembrane helix</keyword>
<gene>
    <name evidence="2" type="ORF">IAC94_02840</name>
</gene>
<dbReference type="InterPro" id="IPR016195">
    <property type="entry name" value="Pol/histidinol_Pase-like"/>
</dbReference>
<dbReference type="Gene3D" id="3.20.20.140">
    <property type="entry name" value="Metal-dependent hydrolases"/>
    <property type="match status" value="1"/>
</dbReference>
<evidence type="ECO:0000313" key="2">
    <source>
        <dbReference type="EMBL" id="HIR62446.1"/>
    </source>
</evidence>
<comment type="caution">
    <text evidence="2">The sequence shown here is derived from an EMBL/GenBank/DDBJ whole genome shotgun (WGS) entry which is preliminary data.</text>
</comment>